<feature type="domain" description="MARVEL" evidence="8">
    <location>
        <begin position="24"/>
        <end position="174"/>
    </location>
</feature>
<feature type="transmembrane region" description="Helical" evidence="6">
    <location>
        <begin position="34"/>
        <end position="53"/>
    </location>
</feature>
<organism evidence="9 10">
    <name type="scientific">Synaphobranchus kaupii</name>
    <name type="common">Kaup's arrowtooth eel</name>
    <dbReference type="NCBI Taxonomy" id="118154"/>
    <lineage>
        <taxon>Eukaryota</taxon>
        <taxon>Metazoa</taxon>
        <taxon>Chordata</taxon>
        <taxon>Craniata</taxon>
        <taxon>Vertebrata</taxon>
        <taxon>Euteleostomi</taxon>
        <taxon>Actinopterygii</taxon>
        <taxon>Neopterygii</taxon>
        <taxon>Teleostei</taxon>
        <taxon>Anguilliformes</taxon>
        <taxon>Synaphobranchidae</taxon>
        <taxon>Synaphobranchus</taxon>
    </lineage>
</organism>
<name>A0A9Q1FMH2_SYNKA</name>
<dbReference type="GO" id="GO:0031594">
    <property type="term" value="C:neuromuscular junction"/>
    <property type="evidence" value="ECO:0007669"/>
    <property type="project" value="TreeGrafter"/>
</dbReference>
<dbReference type="Pfam" id="PF01284">
    <property type="entry name" value="MARVEL"/>
    <property type="match status" value="1"/>
</dbReference>
<feature type="transmembrane region" description="Helical" evidence="6">
    <location>
        <begin position="146"/>
        <end position="168"/>
    </location>
</feature>
<evidence type="ECO:0000313" key="9">
    <source>
        <dbReference type="EMBL" id="KAJ8362632.1"/>
    </source>
</evidence>
<reference evidence="9" key="1">
    <citation type="journal article" date="2023" name="Science">
        <title>Genome structures resolve the early diversification of teleost fishes.</title>
        <authorList>
            <person name="Parey E."/>
            <person name="Louis A."/>
            <person name="Montfort J."/>
            <person name="Bouchez O."/>
            <person name="Roques C."/>
            <person name="Iampietro C."/>
            <person name="Lluch J."/>
            <person name="Castinel A."/>
            <person name="Donnadieu C."/>
            <person name="Desvignes T."/>
            <person name="Floi Bucao C."/>
            <person name="Jouanno E."/>
            <person name="Wen M."/>
            <person name="Mejri S."/>
            <person name="Dirks R."/>
            <person name="Jansen H."/>
            <person name="Henkel C."/>
            <person name="Chen W.J."/>
            <person name="Zahm M."/>
            <person name="Cabau C."/>
            <person name="Klopp C."/>
            <person name="Thompson A.W."/>
            <person name="Robinson-Rechavi M."/>
            <person name="Braasch I."/>
            <person name="Lecointre G."/>
            <person name="Bobe J."/>
            <person name="Postlethwait J.H."/>
            <person name="Berthelot C."/>
            <person name="Roest Crollius H."/>
            <person name="Guiguen Y."/>
        </authorList>
    </citation>
    <scope>NUCLEOTIDE SEQUENCE</scope>
    <source>
        <strain evidence="9">WJC10195</strain>
    </source>
</reference>
<evidence type="ECO:0000256" key="7">
    <source>
        <dbReference type="SAM" id="MobiDB-lite"/>
    </source>
</evidence>
<proteinExistence type="inferred from homology"/>
<dbReference type="GO" id="GO:0030672">
    <property type="term" value="C:synaptic vesicle membrane"/>
    <property type="evidence" value="ECO:0007669"/>
    <property type="project" value="TreeGrafter"/>
</dbReference>
<evidence type="ECO:0000256" key="3">
    <source>
        <dbReference type="ARBA" id="ARBA00022692"/>
    </source>
</evidence>
<feature type="transmembrane region" description="Helical" evidence="6">
    <location>
        <begin position="73"/>
        <end position="96"/>
    </location>
</feature>
<dbReference type="PANTHER" id="PTHR10838">
    <property type="entry name" value="SYNAPTOGYRIN"/>
    <property type="match status" value="1"/>
</dbReference>
<evidence type="ECO:0000313" key="10">
    <source>
        <dbReference type="Proteomes" id="UP001152622"/>
    </source>
</evidence>
<accession>A0A9Q1FMH2</accession>
<feature type="transmembrane region" description="Helical" evidence="6">
    <location>
        <begin position="108"/>
        <end position="134"/>
    </location>
</feature>
<dbReference type="EMBL" id="JAINUF010000004">
    <property type="protein sequence ID" value="KAJ8362632.1"/>
    <property type="molecule type" value="Genomic_DNA"/>
</dbReference>
<gene>
    <name evidence="9" type="ORF">SKAU_G00114630</name>
</gene>
<dbReference type="AlphaFoldDB" id="A0A9Q1FMH2"/>
<sequence length="228" mass="24905">METGAAASAYGASLAGGDFDLWGFIKQPQTIVRLFSWLFAIVVFGSITGEGFVNQIHSSVPVCVFNRNDAACHYAMGVGVLGFMACVAFLVLDAYFPHISNATERKRIVIADFAFSGVWAGLWFVCFCFLTNQWSNTKHAELLPEAAARAAIAFSFFSIVSWGLLGFFAMQRYRQGVSDLGQSYADSAHSEAPPTYPSTTPEGFQQPPFTPKPEPQEEPGYEPPTPVF</sequence>
<protein>
    <recommendedName>
        <fullName evidence="6">Synaptogyrin</fullName>
    </recommendedName>
</protein>
<comment type="caution">
    <text evidence="9">The sequence shown here is derived from an EMBL/GenBank/DDBJ whole genome shotgun (WGS) entry which is preliminary data.</text>
</comment>
<keyword evidence="4 6" id="KW-1133">Transmembrane helix</keyword>
<evidence type="ECO:0000256" key="5">
    <source>
        <dbReference type="ARBA" id="ARBA00023136"/>
    </source>
</evidence>
<feature type="region of interest" description="Disordered" evidence="7">
    <location>
        <begin position="184"/>
        <end position="228"/>
    </location>
</feature>
<keyword evidence="10" id="KW-1185">Reference proteome</keyword>
<evidence type="ECO:0000256" key="2">
    <source>
        <dbReference type="ARBA" id="ARBA00010252"/>
    </source>
</evidence>
<keyword evidence="5 6" id="KW-0472">Membrane</keyword>
<evidence type="ECO:0000256" key="6">
    <source>
        <dbReference type="PIRNR" id="PIRNR011282"/>
    </source>
</evidence>
<evidence type="ECO:0000256" key="4">
    <source>
        <dbReference type="ARBA" id="ARBA00022989"/>
    </source>
</evidence>
<comment type="similarity">
    <text evidence="2 6">Belongs to the synaptogyrin family.</text>
</comment>
<dbReference type="InterPro" id="IPR008253">
    <property type="entry name" value="Marvel"/>
</dbReference>
<evidence type="ECO:0000259" key="8">
    <source>
        <dbReference type="PROSITE" id="PS51225"/>
    </source>
</evidence>
<dbReference type="Proteomes" id="UP001152622">
    <property type="component" value="Chromosome 4"/>
</dbReference>
<dbReference type="PIRSF" id="PIRSF011282">
    <property type="entry name" value="Synaptogyrin"/>
    <property type="match status" value="1"/>
</dbReference>
<dbReference type="PROSITE" id="PS51225">
    <property type="entry name" value="MARVEL"/>
    <property type="match status" value="1"/>
</dbReference>
<dbReference type="InterPro" id="IPR016579">
    <property type="entry name" value="Synaptogyrin"/>
</dbReference>
<evidence type="ECO:0000256" key="1">
    <source>
        <dbReference type="ARBA" id="ARBA00004141"/>
    </source>
</evidence>
<comment type="subcellular location">
    <subcellularLocation>
        <location evidence="1 6">Membrane</location>
        <topology evidence="1 6">Multi-pass membrane protein</topology>
    </subcellularLocation>
</comment>
<dbReference type="PANTHER" id="PTHR10838:SF19">
    <property type="entry name" value="SYNAPTOGYRIN-2 LIKE PROTEIN-RELATED"/>
    <property type="match status" value="1"/>
</dbReference>
<dbReference type="OrthoDB" id="10041611at2759"/>
<keyword evidence="3 6" id="KW-0812">Transmembrane</keyword>